<reference evidence="1 2" key="1">
    <citation type="submission" date="2024-07" db="EMBL/GenBank/DDBJ databases">
        <authorList>
            <person name="Akdeniz Z."/>
        </authorList>
    </citation>
    <scope>NUCLEOTIDE SEQUENCE [LARGE SCALE GENOMIC DNA]</scope>
</reference>
<name>A0ABP1I8T5_9EUKA</name>
<keyword evidence="2" id="KW-1185">Reference proteome</keyword>
<proteinExistence type="predicted"/>
<protein>
    <submittedName>
        <fullName evidence="1">Uncharacterized protein</fullName>
    </submittedName>
</protein>
<dbReference type="EMBL" id="CAXDID020000064">
    <property type="protein sequence ID" value="CAL6011439.1"/>
    <property type="molecule type" value="Genomic_DNA"/>
</dbReference>
<evidence type="ECO:0000313" key="1">
    <source>
        <dbReference type="EMBL" id="CAL6011439.1"/>
    </source>
</evidence>
<sequence>MSLLTSQSFGDAFVKVISKKTDILFTNILYAHNEYLSRQNGAKFDIWKNMSQILNISAKKIHDYYHNTWSKQFYDNIAEYRETIKKLVHSSYCQFGIQETVKTVLEQLKNEFPELNLHFQTVYQYVNYQVKNKCKTQQIHPKIQFNIKTGVEPKNIKFAEVSEPIFNFIFNIFEDETLKTAEITNSVSAEPNEETSPMLDFDSL</sequence>
<accession>A0ABP1I8T5</accession>
<evidence type="ECO:0000313" key="2">
    <source>
        <dbReference type="Proteomes" id="UP001642409"/>
    </source>
</evidence>
<organism evidence="1 2">
    <name type="scientific">Hexamita inflata</name>
    <dbReference type="NCBI Taxonomy" id="28002"/>
    <lineage>
        <taxon>Eukaryota</taxon>
        <taxon>Metamonada</taxon>
        <taxon>Diplomonadida</taxon>
        <taxon>Hexamitidae</taxon>
        <taxon>Hexamitinae</taxon>
        <taxon>Hexamita</taxon>
    </lineage>
</organism>
<gene>
    <name evidence="1" type="ORF">HINF_LOCUS22817</name>
</gene>
<comment type="caution">
    <text evidence="1">The sequence shown here is derived from an EMBL/GenBank/DDBJ whole genome shotgun (WGS) entry which is preliminary data.</text>
</comment>
<dbReference type="Proteomes" id="UP001642409">
    <property type="component" value="Unassembled WGS sequence"/>
</dbReference>